<dbReference type="SUPFAM" id="SSF48452">
    <property type="entry name" value="TPR-like"/>
    <property type="match status" value="1"/>
</dbReference>
<dbReference type="NCBIfam" id="TIGR03142">
    <property type="entry name" value="cytochro_ccmI"/>
    <property type="match status" value="1"/>
</dbReference>
<evidence type="ECO:0008006" key="5">
    <source>
        <dbReference type="Google" id="ProtNLM"/>
    </source>
</evidence>
<dbReference type="AlphaFoldDB" id="A0A1Y5SBS4"/>
<accession>A0A1Y5SBS4</accession>
<keyword evidence="2" id="KW-1133">Transmembrane helix</keyword>
<dbReference type="Gene3D" id="1.25.40.10">
    <property type="entry name" value="Tetratricopeptide repeat domain"/>
    <property type="match status" value="1"/>
</dbReference>
<dbReference type="EMBL" id="FWFL01000004">
    <property type="protein sequence ID" value="SLN36999.1"/>
    <property type="molecule type" value="Genomic_DNA"/>
</dbReference>
<evidence type="ECO:0000256" key="2">
    <source>
        <dbReference type="SAM" id="Phobius"/>
    </source>
</evidence>
<sequence length="410" mass="43467">MVFWIIIAGLALGVAAILGLTLIRGRVGDAPPAAYDLRVYRDQLKEVDRDLARGVISAEDAERVRTEVSRRVLSADAQLQAGGESGGQPRGVTAAMAGILAILVGGGALLLYSQLGAPGYPDLPLEARIAASDQARATRLDQAAAEDAANLPPAEVNPQATPEFMALMEKLRQTVESRPGDVQGLRLLARNEAALGNLAAAHKAQARLIEQLGAEATANDYALRADLMINAAAGYVSSDAEAVLRAALQRDPTQPTARYYLGLYLIQVDRPDGAFRTWEQLLQDSQPDAPWVPPIRTQLETVAQMAGVKYQLPPVETLAGPSAGDIEAAGDMSEQDQAEMIRGMVQRLSERLATDGGSPAEWARLIGAYGVLGETGRAAEIWYEAQQVFEGNSGALDEIRPAAVSAGVAE</sequence>
<keyword evidence="1" id="KW-0201">Cytochrome c-type biogenesis</keyword>
<keyword evidence="2" id="KW-0472">Membrane</keyword>
<name>A0A1Y5SBS4_9RHOB</name>
<gene>
    <name evidence="3" type="ORF">PEL8287_01766</name>
</gene>
<dbReference type="OrthoDB" id="9815847at2"/>
<organism evidence="3 4">
    <name type="scientific">Roseovarius litorisediminis</name>
    <dbReference type="NCBI Taxonomy" id="1312363"/>
    <lineage>
        <taxon>Bacteria</taxon>
        <taxon>Pseudomonadati</taxon>
        <taxon>Pseudomonadota</taxon>
        <taxon>Alphaproteobacteria</taxon>
        <taxon>Rhodobacterales</taxon>
        <taxon>Roseobacteraceae</taxon>
        <taxon>Roseovarius</taxon>
    </lineage>
</organism>
<evidence type="ECO:0000256" key="1">
    <source>
        <dbReference type="ARBA" id="ARBA00022748"/>
    </source>
</evidence>
<evidence type="ECO:0000313" key="3">
    <source>
        <dbReference type="EMBL" id="SLN36999.1"/>
    </source>
</evidence>
<protein>
    <recommendedName>
        <fullName evidence="5">Cytochrome c-type biogenesis protein CcmH</fullName>
    </recommendedName>
</protein>
<dbReference type="RefSeq" id="WP_085892020.1">
    <property type="nucleotide sequence ID" value="NZ_FWFL01000004.1"/>
</dbReference>
<dbReference type="InterPro" id="IPR017560">
    <property type="entry name" value="Cyt_c_biogenesis_CcmI"/>
</dbReference>
<dbReference type="InterPro" id="IPR011990">
    <property type="entry name" value="TPR-like_helical_dom_sf"/>
</dbReference>
<dbReference type="Proteomes" id="UP000193827">
    <property type="component" value="Unassembled WGS sequence"/>
</dbReference>
<dbReference type="GO" id="GO:0017004">
    <property type="term" value="P:cytochrome complex assembly"/>
    <property type="evidence" value="ECO:0007669"/>
    <property type="project" value="UniProtKB-KW"/>
</dbReference>
<keyword evidence="4" id="KW-1185">Reference proteome</keyword>
<keyword evidence="2" id="KW-0812">Transmembrane</keyword>
<feature type="transmembrane region" description="Helical" evidence="2">
    <location>
        <begin position="92"/>
        <end position="112"/>
    </location>
</feature>
<proteinExistence type="predicted"/>
<evidence type="ECO:0000313" key="4">
    <source>
        <dbReference type="Proteomes" id="UP000193827"/>
    </source>
</evidence>
<reference evidence="3 4" key="1">
    <citation type="submission" date="2017-03" db="EMBL/GenBank/DDBJ databases">
        <authorList>
            <person name="Afonso C.L."/>
            <person name="Miller P.J."/>
            <person name="Scott M.A."/>
            <person name="Spackman E."/>
            <person name="Goraichik I."/>
            <person name="Dimitrov K.M."/>
            <person name="Suarez D.L."/>
            <person name="Swayne D.E."/>
        </authorList>
    </citation>
    <scope>NUCLEOTIDE SEQUENCE [LARGE SCALE GENOMIC DNA]</scope>
    <source>
        <strain evidence="3 4">CECT 8287</strain>
    </source>
</reference>